<protein>
    <submittedName>
        <fullName evidence="8">Major royal jelly protein 3-like</fullName>
    </submittedName>
</protein>
<dbReference type="Proteomes" id="UP000504615">
    <property type="component" value="Unplaced"/>
</dbReference>
<keyword evidence="5" id="KW-0325">Glycoprotein</keyword>
<comment type="subcellular location">
    <subcellularLocation>
        <location evidence="1">Secreted</location>
    </subcellularLocation>
</comment>
<dbReference type="GO" id="GO:0005576">
    <property type="term" value="C:extracellular region"/>
    <property type="evidence" value="ECO:0007669"/>
    <property type="project" value="UniProtKB-SubCell"/>
</dbReference>
<dbReference type="Gene3D" id="2.120.10.30">
    <property type="entry name" value="TolB, C-terminal domain"/>
    <property type="match status" value="1"/>
</dbReference>
<comment type="similarity">
    <text evidence="2">Belongs to the major royal jelly protein family.</text>
</comment>
<evidence type="ECO:0000313" key="7">
    <source>
        <dbReference type="Proteomes" id="UP000504615"/>
    </source>
</evidence>
<evidence type="ECO:0000256" key="6">
    <source>
        <dbReference type="SAM" id="SignalP"/>
    </source>
</evidence>
<gene>
    <name evidence="8" type="primary">LOC105427392</name>
</gene>
<feature type="chain" id="PRO_5026676844" evidence="6">
    <location>
        <begin position="18"/>
        <end position="241"/>
    </location>
</feature>
<dbReference type="PANTHER" id="PTHR10009:SF7">
    <property type="entry name" value="GH10609P-RELATED"/>
    <property type="match status" value="1"/>
</dbReference>
<dbReference type="PANTHER" id="PTHR10009">
    <property type="entry name" value="PROTEIN YELLOW-RELATED"/>
    <property type="match status" value="1"/>
</dbReference>
<dbReference type="PRINTS" id="PR01366">
    <property type="entry name" value="ROYALJELLY"/>
</dbReference>
<evidence type="ECO:0000256" key="1">
    <source>
        <dbReference type="ARBA" id="ARBA00004613"/>
    </source>
</evidence>
<dbReference type="GeneID" id="105427392"/>
<keyword evidence="3" id="KW-0964">Secreted</keyword>
<evidence type="ECO:0000313" key="8">
    <source>
        <dbReference type="RefSeq" id="XP_011637396.1"/>
    </source>
</evidence>
<organism evidence="7 8">
    <name type="scientific">Pogonomyrmex barbatus</name>
    <name type="common">red harvester ant</name>
    <dbReference type="NCBI Taxonomy" id="144034"/>
    <lineage>
        <taxon>Eukaryota</taxon>
        <taxon>Metazoa</taxon>
        <taxon>Ecdysozoa</taxon>
        <taxon>Arthropoda</taxon>
        <taxon>Hexapoda</taxon>
        <taxon>Insecta</taxon>
        <taxon>Pterygota</taxon>
        <taxon>Neoptera</taxon>
        <taxon>Endopterygota</taxon>
        <taxon>Hymenoptera</taxon>
        <taxon>Apocrita</taxon>
        <taxon>Aculeata</taxon>
        <taxon>Formicoidea</taxon>
        <taxon>Formicidae</taxon>
        <taxon>Myrmicinae</taxon>
        <taxon>Pogonomyrmex</taxon>
    </lineage>
</organism>
<sequence length="241" mass="27306">MKHFLFVTSILSLTTISYDELLLKMQWKYLDLLWNSPQKKEETIASGRYNASAAFLYDVDIRWRHQFIDGRIFITAIRDKGVPVSLFTVTEEQGKGGPLLRPYPDWSWYKDDCKGITGGVYQIEIRCNHLFVVDDGRIGEDQRCLPQLLIFDLSTDKLIKRVTVPINIAHNENAWGSLASFFMIILADTLIFPNRYSCTSLRTVHSRLISASATNHRSGHTLTVCSTDGTVSDTLVLSAAI</sequence>
<dbReference type="KEGG" id="pbar:105427392"/>
<feature type="signal peptide" evidence="6">
    <location>
        <begin position="1"/>
        <end position="17"/>
    </location>
</feature>
<evidence type="ECO:0000256" key="3">
    <source>
        <dbReference type="ARBA" id="ARBA00022525"/>
    </source>
</evidence>
<keyword evidence="4 6" id="KW-0732">Signal</keyword>
<proteinExistence type="inferred from homology"/>
<accession>A0A6I9WE76</accession>
<reference evidence="8" key="1">
    <citation type="submission" date="2025-08" db="UniProtKB">
        <authorList>
            <consortium name="RefSeq"/>
        </authorList>
    </citation>
    <scope>IDENTIFICATION</scope>
</reference>
<name>A0A6I9WE76_9HYME</name>
<dbReference type="RefSeq" id="XP_011637396.1">
    <property type="nucleotide sequence ID" value="XM_011639094.1"/>
</dbReference>
<dbReference type="AlphaFoldDB" id="A0A6I9WE76"/>
<dbReference type="OrthoDB" id="8184345at2759"/>
<dbReference type="Pfam" id="PF03022">
    <property type="entry name" value="MRJP"/>
    <property type="match status" value="1"/>
</dbReference>
<dbReference type="InterPro" id="IPR017996">
    <property type="entry name" value="MRJP/yellow-related"/>
</dbReference>
<dbReference type="InterPro" id="IPR011042">
    <property type="entry name" value="6-blade_b-propeller_TolB-like"/>
</dbReference>
<keyword evidence="7" id="KW-1185">Reference proteome</keyword>
<evidence type="ECO:0000256" key="5">
    <source>
        <dbReference type="ARBA" id="ARBA00023180"/>
    </source>
</evidence>
<evidence type="ECO:0000256" key="4">
    <source>
        <dbReference type="ARBA" id="ARBA00022729"/>
    </source>
</evidence>
<evidence type="ECO:0000256" key="2">
    <source>
        <dbReference type="ARBA" id="ARBA00009127"/>
    </source>
</evidence>